<dbReference type="PANTHER" id="PTHR11802">
    <property type="entry name" value="SERINE PROTEASE FAMILY S10 SERINE CARBOXYPEPTIDASE"/>
    <property type="match status" value="1"/>
</dbReference>
<evidence type="ECO:0000313" key="9">
    <source>
        <dbReference type="Proteomes" id="UP000308652"/>
    </source>
</evidence>
<dbReference type="Proteomes" id="UP000308652">
    <property type="component" value="Unassembled WGS sequence"/>
</dbReference>
<dbReference type="GO" id="GO:0004185">
    <property type="term" value="F:serine-type carboxypeptidase activity"/>
    <property type="evidence" value="ECO:0007669"/>
    <property type="project" value="UniProtKB-UniRule"/>
</dbReference>
<dbReference type="PROSITE" id="PS00560">
    <property type="entry name" value="CARBOXYPEPT_SER_HIS"/>
    <property type="match status" value="1"/>
</dbReference>
<dbReference type="PROSITE" id="PS00131">
    <property type="entry name" value="CARBOXYPEPT_SER_SER"/>
    <property type="match status" value="1"/>
</dbReference>
<dbReference type="InterPro" id="IPR001563">
    <property type="entry name" value="Peptidase_S10"/>
</dbReference>
<dbReference type="EMBL" id="ML213602">
    <property type="protein sequence ID" value="TFK38771.1"/>
    <property type="molecule type" value="Genomic_DNA"/>
</dbReference>
<dbReference type="FunFam" id="3.40.50.1820:FF:000226">
    <property type="entry name" value="Carboxypeptidase"/>
    <property type="match status" value="1"/>
</dbReference>
<accession>A0A5C3MC94</accession>
<comment type="similarity">
    <text evidence="1 7">Belongs to the peptidase S10 family.</text>
</comment>
<evidence type="ECO:0000313" key="8">
    <source>
        <dbReference type="EMBL" id="TFK38771.1"/>
    </source>
</evidence>
<dbReference type="SUPFAM" id="SSF53474">
    <property type="entry name" value="alpha/beta-Hydrolases"/>
    <property type="match status" value="1"/>
</dbReference>
<keyword evidence="2 7" id="KW-0121">Carboxypeptidase</keyword>
<keyword evidence="3 7" id="KW-0645">Protease</keyword>
<dbReference type="Gene3D" id="3.40.50.1820">
    <property type="entry name" value="alpha/beta hydrolase"/>
    <property type="match status" value="1"/>
</dbReference>
<dbReference type="Gene3D" id="1.10.287.410">
    <property type="match status" value="1"/>
</dbReference>
<proteinExistence type="inferred from homology"/>
<evidence type="ECO:0000256" key="4">
    <source>
        <dbReference type="ARBA" id="ARBA00022729"/>
    </source>
</evidence>
<dbReference type="AlphaFoldDB" id="A0A5C3MC94"/>
<protein>
    <recommendedName>
        <fullName evidence="7">Carboxypeptidase</fullName>
        <ecNumber evidence="7">3.4.16.-</ecNumber>
    </recommendedName>
</protein>
<dbReference type="STRING" id="68775.A0A5C3MC94"/>
<keyword evidence="9" id="KW-1185">Reference proteome</keyword>
<dbReference type="EC" id="3.4.16.-" evidence="7"/>
<name>A0A5C3MC94_9AGAR</name>
<dbReference type="InterPro" id="IPR033124">
    <property type="entry name" value="Ser_caboxypep_his_AS"/>
</dbReference>
<evidence type="ECO:0000256" key="5">
    <source>
        <dbReference type="ARBA" id="ARBA00022801"/>
    </source>
</evidence>
<dbReference type="PANTHER" id="PTHR11802:SF113">
    <property type="entry name" value="SERINE CARBOXYPEPTIDASE CTSA-4.1"/>
    <property type="match status" value="1"/>
</dbReference>
<dbReference type="PRINTS" id="PR00724">
    <property type="entry name" value="CRBOXYPTASEC"/>
</dbReference>
<dbReference type="GO" id="GO:0006508">
    <property type="term" value="P:proteolysis"/>
    <property type="evidence" value="ECO:0007669"/>
    <property type="project" value="UniProtKB-KW"/>
</dbReference>
<gene>
    <name evidence="8" type="ORF">BDQ12DRAFT_651116</name>
</gene>
<evidence type="ECO:0000256" key="3">
    <source>
        <dbReference type="ARBA" id="ARBA00022670"/>
    </source>
</evidence>
<dbReference type="InterPro" id="IPR029058">
    <property type="entry name" value="AB_hydrolase_fold"/>
</dbReference>
<evidence type="ECO:0000256" key="1">
    <source>
        <dbReference type="ARBA" id="ARBA00009431"/>
    </source>
</evidence>
<dbReference type="GO" id="GO:0000324">
    <property type="term" value="C:fungal-type vacuole"/>
    <property type="evidence" value="ECO:0007669"/>
    <property type="project" value="TreeGrafter"/>
</dbReference>
<keyword evidence="4 7" id="KW-0732">Signal</keyword>
<sequence length="510" mass="56361">MFSKAFSLATLSALVVGAVAAQSYFSVPVDSGARHNSASRKPVSYANYAPYDEGLFNPIEDLSILSETEFTSLTHPVFPNYNVRIKKTSFCDETVKSYTGYIDIEARHLFFYFFESRNDPDKDDVIFWTNGGPGCSSSLGLFMELGPCRINDGNGTKFHPESWNSNANIFFIDQPIGVGFSYAEYGETVGTTEDAAKDVAAFVSIFFEHFSKFKGRPFHMAGESYGGRYVPVFAAEVYDQNSRLVEAGIEPINLASVMIGNGITDFYTMTASYFDMACTPASVAPILDIASCVRMKQAVGRCQKWMKSNCVDQFDSMNCNAAVGFCENEIIVPFFQSGMNPYDISKECEGDIGDTLCYPVTKHISAFLDRPKIRVQLGVDPSVKGNFSSCNSDVGAAFVANMDEFKPTYHYIAALLERNVDVLIYVGNQDWICNWVGNEAWTLELEWSGQEEFGSQDLREWTVDGKRAGLTRSAGGLTFATVEGAGHMVPYDKPKESLALVNRWLNGTAL</sequence>
<evidence type="ECO:0000256" key="7">
    <source>
        <dbReference type="RuleBase" id="RU361156"/>
    </source>
</evidence>
<keyword evidence="6" id="KW-0325">Glycoprotein</keyword>
<evidence type="ECO:0000256" key="6">
    <source>
        <dbReference type="ARBA" id="ARBA00023180"/>
    </source>
</evidence>
<dbReference type="Pfam" id="PF00450">
    <property type="entry name" value="Peptidase_S10"/>
    <property type="match status" value="1"/>
</dbReference>
<feature type="chain" id="PRO_5023155833" description="Carboxypeptidase" evidence="7">
    <location>
        <begin position="22"/>
        <end position="510"/>
    </location>
</feature>
<dbReference type="OrthoDB" id="443318at2759"/>
<keyword evidence="5 7" id="KW-0378">Hydrolase</keyword>
<reference evidence="8 9" key="1">
    <citation type="journal article" date="2019" name="Nat. Ecol. Evol.">
        <title>Megaphylogeny resolves global patterns of mushroom evolution.</title>
        <authorList>
            <person name="Varga T."/>
            <person name="Krizsan K."/>
            <person name="Foldi C."/>
            <person name="Dima B."/>
            <person name="Sanchez-Garcia M."/>
            <person name="Sanchez-Ramirez S."/>
            <person name="Szollosi G.J."/>
            <person name="Szarkandi J.G."/>
            <person name="Papp V."/>
            <person name="Albert L."/>
            <person name="Andreopoulos W."/>
            <person name="Angelini C."/>
            <person name="Antonin V."/>
            <person name="Barry K.W."/>
            <person name="Bougher N.L."/>
            <person name="Buchanan P."/>
            <person name="Buyck B."/>
            <person name="Bense V."/>
            <person name="Catcheside P."/>
            <person name="Chovatia M."/>
            <person name="Cooper J."/>
            <person name="Damon W."/>
            <person name="Desjardin D."/>
            <person name="Finy P."/>
            <person name="Geml J."/>
            <person name="Haridas S."/>
            <person name="Hughes K."/>
            <person name="Justo A."/>
            <person name="Karasinski D."/>
            <person name="Kautmanova I."/>
            <person name="Kiss B."/>
            <person name="Kocsube S."/>
            <person name="Kotiranta H."/>
            <person name="LaButti K.M."/>
            <person name="Lechner B.E."/>
            <person name="Liimatainen K."/>
            <person name="Lipzen A."/>
            <person name="Lukacs Z."/>
            <person name="Mihaltcheva S."/>
            <person name="Morgado L.N."/>
            <person name="Niskanen T."/>
            <person name="Noordeloos M.E."/>
            <person name="Ohm R.A."/>
            <person name="Ortiz-Santana B."/>
            <person name="Ovrebo C."/>
            <person name="Racz N."/>
            <person name="Riley R."/>
            <person name="Savchenko A."/>
            <person name="Shiryaev A."/>
            <person name="Soop K."/>
            <person name="Spirin V."/>
            <person name="Szebenyi C."/>
            <person name="Tomsovsky M."/>
            <person name="Tulloss R.E."/>
            <person name="Uehling J."/>
            <person name="Grigoriev I.V."/>
            <person name="Vagvolgyi C."/>
            <person name="Papp T."/>
            <person name="Martin F.M."/>
            <person name="Miettinen O."/>
            <person name="Hibbett D.S."/>
            <person name="Nagy L.G."/>
        </authorList>
    </citation>
    <scope>NUCLEOTIDE SEQUENCE [LARGE SCALE GENOMIC DNA]</scope>
    <source>
        <strain evidence="8 9">CBS 166.37</strain>
    </source>
</reference>
<evidence type="ECO:0000256" key="2">
    <source>
        <dbReference type="ARBA" id="ARBA00022645"/>
    </source>
</evidence>
<dbReference type="InterPro" id="IPR018202">
    <property type="entry name" value="Ser_caboxypep_ser_AS"/>
</dbReference>
<organism evidence="8 9">
    <name type="scientific">Crucibulum laeve</name>
    <dbReference type="NCBI Taxonomy" id="68775"/>
    <lineage>
        <taxon>Eukaryota</taxon>
        <taxon>Fungi</taxon>
        <taxon>Dikarya</taxon>
        <taxon>Basidiomycota</taxon>
        <taxon>Agaricomycotina</taxon>
        <taxon>Agaricomycetes</taxon>
        <taxon>Agaricomycetidae</taxon>
        <taxon>Agaricales</taxon>
        <taxon>Agaricineae</taxon>
        <taxon>Nidulariaceae</taxon>
        <taxon>Crucibulum</taxon>
    </lineage>
</organism>
<feature type="signal peptide" evidence="7">
    <location>
        <begin position="1"/>
        <end position="21"/>
    </location>
</feature>